<sequence>MADQLQPSEIIKNNPIGKCLDNFRDLFKSICENRGIITCNGDALDQLGNEDIQTLTLLLLPSLRSLLAAEQLPSKTGRNSTLKSDILRLISAAASVDFDFDRVKPLLNAALPDDKPDSEIWDQVYTAVTEFTPPPRPLARSSLFQQTPWIRNASSFVNSSEHRKYMDSVLKEELGFIYVGLPYFDETYFGGVADLETASKTFFKQCTEGSDPLFDNNGWRGWPDDAEQDKVLSWFTGFCEKLAAFAEGYKSPMSPTHQRRVLALPNNWIDGSVAKRKMDVGFVINPETRPDSRFHWSGVLIAGELKSNPSADRPLEAWLDLGRYVREVFSAQDTRRFVLGFTICGSLMRIWEFDRLGGIASGQFDINKDGLRFISTILGFLWMNNEQLGFDPTIITGSGGERYIEIQRNGLRERLIIDEVMRRAPCVAGRATTCWKAHREGDTRTPLVIKDSWQFTERDEEGELLREAAKGGVVNLARYYHHETVKVGNTDDDIQSNIRRDLDITTAENYRVSRTSTAGTSTGITPRQGRSAAAGSKRSSSQIAAFLPPSKRSHSSSLKKPNRNSIPNRVHRRLVVRDFGEPIYKASSRVALLRGLEACIEGHESLYKCGLLHRDISMNNLMINEDDENPSWPAFLIDLDLAIKEQRQGASGAKGMTGTRAFMAIGALLSEHHTYMFDLESFFWVLFWICIHFEEPAGDKERVVPKFEKWNFIEADELAASKSMVVSDDEYFLRVAEEYFTPYYQSLIPWVDRLRREVFPKGRRWRTLEPALYASMKDVLCKAREDSKVLSDT</sequence>
<gene>
    <name evidence="6" type="ORF">VM1G_08192</name>
</gene>
<comment type="catalytic activity">
    <reaction evidence="2">
        <text>L-threonyl-[protein] + ATP = O-phospho-L-threonyl-[protein] + ADP + H(+)</text>
        <dbReference type="Rhea" id="RHEA:46608"/>
        <dbReference type="Rhea" id="RHEA-COMP:11060"/>
        <dbReference type="Rhea" id="RHEA-COMP:11605"/>
        <dbReference type="ChEBI" id="CHEBI:15378"/>
        <dbReference type="ChEBI" id="CHEBI:30013"/>
        <dbReference type="ChEBI" id="CHEBI:30616"/>
        <dbReference type="ChEBI" id="CHEBI:61977"/>
        <dbReference type="ChEBI" id="CHEBI:456216"/>
        <dbReference type="EC" id="2.7.11.1"/>
    </reaction>
</comment>
<dbReference type="PANTHER" id="PTHR38248:SF2">
    <property type="entry name" value="FUNK1 11"/>
    <property type="match status" value="1"/>
</dbReference>
<evidence type="ECO:0000313" key="6">
    <source>
        <dbReference type="EMBL" id="KUI73048.1"/>
    </source>
</evidence>
<feature type="compositionally biased region" description="Low complexity" evidence="4">
    <location>
        <begin position="527"/>
        <end position="542"/>
    </location>
</feature>
<evidence type="ECO:0000256" key="1">
    <source>
        <dbReference type="ARBA" id="ARBA00012513"/>
    </source>
</evidence>
<feature type="region of interest" description="Disordered" evidence="4">
    <location>
        <begin position="513"/>
        <end position="566"/>
    </location>
</feature>
<dbReference type="EC" id="2.7.11.1" evidence="1"/>
<dbReference type="Pfam" id="PF17667">
    <property type="entry name" value="Pkinase_fungal"/>
    <property type="match status" value="1"/>
</dbReference>
<reference evidence="6" key="1">
    <citation type="submission" date="2014-12" db="EMBL/GenBank/DDBJ databases">
        <title>Genome Sequence of Valsa Canker Pathogens Uncovers a Specific Adaption of Colonization on Woody Bark.</title>
        <authorList>
            <person name="Yin Z."/>
            <person name="Liu H."/>
            <person name="Gao X."/>
            <person name="Li Z."/>
            <person name="Song N."/>
            <person name="Ke X."/>
            <person name="Dai Q."/>
            <person name="Wu Y."/>
            <person name="Sun Y."/>
            <person name="Xu J.-R."/>
            <person name="Kang Z.K."/>
            <person name="Wang L."/>
            <person name="Huang L."/>
        </authorList>
    </citation>
    <scope>NUCLEOTIDE SEQUENCE [LARGE SCALE GENOMIC DNA]</scope>
    <source>
        <strain evidence="6">03-8</strain>
    </source>
</reference>
<dbReference type="OrthoDB" id="5584477at2759"/>
<dbReference type="EMBL" id="CM003106">
    <property type="protein sequence ID" value="KUI73048.1"/>
    <property type="molecule type" value="Genomic_DNA"/>
</dbReference>
<dbReference type="AlphaFoldDB" id="A0A194WAF5"/>
<dbReference type="PANTHER" id="PTHR38248">
    <property type="entry name" value="FUNK1 6"/>
    <property type="match status" value="1"/>
</dbReference>
<dbReference type="InterPro" id="IPR011009">
    <property type="entry name" value="Kinase-like_dom_sf"/>
</dbReference>
<evidence type="ECO:0000259" key="5">
    <source>
        <dbReference type="Pfam" id="PF17667"/>
    </source>
</evidence>
<evidence type="ECO:0000313" key="7">
    <source>
        <dbReference type="Proteomes" id="UP000078559"/>
    </source>
</evidence>
<dbReference type="SUPFAM" id="SSF56112">
    <property type="entry name" value="Protein kinase-like (PK-like)"/>
    <property type="match status" value="1"/>
</dbReference>
<protein>
    <recommendedName>
        <fullName evidence="1">non-specific serine/threonine protein kinase</fullName>
        <ecNumber evidence="1">2.7.11.1</ecNumber>
    </recommendedName>
</protein>
<proteinExistence type="predicted"/>
<organism evidence="6 7">
    <name type="scientific">Cytospora mali</name>
    <name type="common">Apple Valsa canker fungus</name>
    <name type="synonym">Valsa mali</name>
    <dbReference type="NCBI Taxonomy" id="578113"/>
    <lineage>
        <taxon>Eukaryota</taxon>
        <taxon>Fungi</taxon>
        <taxon>Dikarya</taxon>
        <taxon>Ascomycota</taxon>
        <taxon>Pezizomycotina</taxon>
        <taxon>Sordariomycetes</taxon>
        <taxon>Sordariomycetidae</taxon>
        <taxon>Diaporthales</taxon>
        <taxon>Cytosporaceae</taxon>
        <taxon>Cytospora</taxon>
    </lineage>
</organism>
<evidence type="ECO:0000256" key="4">
    <source>
        <dbReference type="SAM" id="MobiDB-lite"/>
    </source>
</evidence>
<dbReference type="Proteomes" id="UP000078559">
    <property type="component" value="Chromosome 9"/>
</dbReference>
<dbReference type="PROSITE" id="PS00109">
    <property type="entry name" value="PROTEIN_KINASE_TYR"/>
    <property type="match status" value="1"/>
</dbReference>
<evidence type="ECO:0000256" key="3">
    <source>
        <dbReference type="ARBA" id="ARBA00048679"/>
    </source>
</evidence>
<dbReference type="InterPro" id="IPR040976">
    <property type="entry name" value="Pkinase_fungal"/>
</dbReference>
<feature type="compositionally biased region" description="Polar residues" evidence="4">
    <location>
        <begin position="513"/>
        <end position="525"/>
    </location>
</feature>
<dbReference type="InterPro" id="IPR008266">
    <property type="entry name" value="Tyr_kinase_AS"/>
</dbReference>
<comment type="catalytic activity">
    <reaction evidence="3">
        <text>L-seryl-[protein] + ATP = O-phospho-L-seryl-[protein] + ADP + H(+)</text>
        <dbReference type="Rhea" id="RHEA:17989"/>
        <dbReference type="Rhea" id="RHEA-COMP:9863"/>
        <dbReference type="Rhea" id="RHEA-COMP:11604"/>
        <dbReference type="ChEBI" id="CHEBI:15378"/>
        <dbReference type="ChEBI" id="CHEBI:29999"/>
        <dbReference type="ChEBI" id="CHEBI:30616"/>
        <dbReference type="ChEBI" id="CHEBI:83421"/>
        <dbReference type="ChEBI" id="CHEBI:456216"/>
        <dbReference type="EC" id="2.7.11.1"/>
    </reaction>
</comment>
<evidence type="ECO:0000256" key="2">
    <source>
        <dbReference type="ARBA" id="ARBA00047899"/>
    </source>
</evidence>
<feature type="domain" description="Fungal-type protein kinase" evidence="5">
    <location>
        <begin position="278"/>
        <end position="690"/>
    </location>
</feature>
<keyword evidence="7" id="KW-1185">Reference proteome</keyword>
<feature type="compositionally biased region" description="Polar residues" evidence="4">
    <location>
        <begin position="555"/>
        <end position="566"/>
    </location>
</feature>
<name>A0A194WAF5_CYTMA</name>
<dbReference type="Gene3D" id="1.10.510.10">
    <property type="entry name" value="Transferase(Phosphotransferase) domain 1"/>
    <property type="match status" value="1"/>
</dbReference>
<accession>A0A194WAF5</accession>
<dbReference type="GO" id="GO:0004674">
    <property type="term" value="F:protein serine/threonine kinase activity"/>
    <property type="evidence" value="ECO:0007669"/>
    <property type="project" value="UniProtKB-EC"/>
</dbReference>